<evidence type="ECO:0000313" key="3">
    <source>
        <dbReference type="Proteomes" id="UP000050491"/>
    </source>
</evidence>
<feature type="domain" description="RRM" evidence="1">
    <location>
        <begin position="18"/>
        <end position="42"/>
    </location>
</feature>
<dbReference type="InterPro" id="IPR035979">
    <property type="entry name" value="RBD_domain_sf"/>
</dbReference>
<reference evidence="2 3" key="1">
    <citation type="journal article" date="2015" name="Genome Biol. Evol.">
        <title>The Dynamics of Genetic Interactions between Vibrio metoecus and Vibrio cholerae, Two Close Relatives Co-Occurring in the Environment.</title>
        <authorList>
            <person name="Orata F.D."/>
            <person name="Kirchberger P.C."/>
            <person name="Meheust R."/>
            <person name="Barlow E.J."/>
            <person name="Tarr C.L."/>
            <person name="Boucher Y."/>
        </authorList>
    </citation>
    <scope>NUCLEOTIDE SEQUENCE [LARGE SCALE GENOMIC DNA]</scope>
    <source>
        <strain evidence="2 3">YB5B04</strain>
    </source>
</reference>
<comment type="caution">
    <text evidence="2">The sequence shown here is derived from an EMBL/GenBank/DDBJ whole genome shotgun (WGS) entry which is preliminary data.</text>
</comment>
<evidence type="ECO:0000259" key="1">
    <source>
        <dbReference type="Pfam" id="PF00076"/>
    </source>
</evidence>
<dbReference type="Pfam" id="PF00076">
    <property type="entry name" value="RRM_1"/>
    <property type="match status" value="1"/>
</dbReference>
<dbReference type="EMBL" id="LBGP01000039">
    <property type="protein sequence ID" value="KQA97516.1"/>
    <property type="molecule type" value="Genomic_DNA"/>
</dbReference>
<dbReference type="GO" id="GO:0003723">
    <property type="term" value="F:RNA binding"/>
    <property type="evidence" value="ECO:0007669"/>
    <property type="project" value="InterPro"/>
</dbReference>
<accession>A0A0Q0PXN5</accession>
<dbReference type="Gene3D" id="3.30.70.330">
    <property type="match status" value="1"/>
</dbReference>
<organism evidence="2 3">
    <name type="scientific">Vibrio metoecus</name>
    <dbReference type="NCBI Taxonomy" id="1481663"/>
    <lineage>
        <taxon>Bacteria</taxon>
        <taxon>Pseudomonadati</taxon>
        <taxon>Pseudomonadota</taxon>
        <taxon>Gammaproteobacteria</taxon>
        <taxon>Vibrionales</taxon>
        <taxon>Vibrionaceae</taxon>
        <taxon>Vibrio</taxon>
    </lineage>
</organism>
<protein>
    <submittedName>
        <fullName evidence="2">RNA recognition motif containing protein</fullName>
    </submittedName>
</protein>
<name>A0A0Q0PXN5_VIBMT</name>
<dbReference type="Proteomes" id="UP000050491">
    <property type="component" value="Unassembled WGS sequence"/>
</dbReference>
<dbReference type="InterPro" id="IPR012677">
    <property type="entry name" value="Nucleotide-bd_a/b_plait_sf"/>
</dbReference>
<dbReference type="AlphaFoldDB" id="A0A0Q0PXN5"/>
<sequence>MLRQSSPLFLHQRTTMKLLVRNLARTTTEHDIRKLFSEHGSV</sequence>
<proteinExistence type="predicted"/>
<dbReference type="SUPFAM" id="SSF54928">
    <property type="entry name" value="RNA-binding domain, RBD"/>
    <property type="match status" value="1"/>
</dbReference>
<dbReference type="InterPro" id="IPR000504">
    <property type="entry name" value="RRM_dom"/>
</dbReference>
<feature type="non-terminal residue" evidence="2">
    <location>
        <position position="42"/>
    </location>
</feature>
<gene>
    <name evidence="2" type="ORF">XV92_18095</name>
</gene>
<evidence type="ECO:0000313" key="2">
    <source>
        <dbReference type="EMBL" id="KQA97516.1"/>
    </source>
</evidence>